<dbReference type="EMBL" id="JASNQZ010000011">
    <property type="protein sequence ID" value="KAL0951383.1"/>
    <property type="molecule type" value="Genomic_DNA"/>
</dbReference>
<feature type="compositionally biased region" description="Polar residues" evidence="1">
    <location>
        <begin position="603"/>
        <end position="614"/>
    </location>
</feature>
<dbReference type="Pfam" id="PF12739">
    <property type="entry name" value="TRAPPC-Trs85"/>
    <property type="match status" value="1"/>
</dbReference>
<evidence type="ECO:0000313" key="3">
    <source>
        <dbReference type="Proteomes" id="UP001556367"/>
    </source>
</evidence>
<reference evidence="3" key="1">
    <citation type="submission" date="2024-06" db="EMBL/GenBank/DDBJ databases">
        <title>Multi-omics analyses provide insights into the biosynthesis of the anticancer antibiotic pleurotin in Hohenbuehelia grisea.</title>
        <authorList>
            <person name="Weaver J.A."/>
            <person name="Alberti F."/>
        </authorList>
    </citation>
    <scope>NUCLEOTIDE SEQUENCE [LARGE SCALE GENOMIC DNA]</scope>
    <source>
        <strain evidence="3">T-177</strain>
    </source>
</reference>
<comment type="caution">
    <text evidence="2">The sequence shown here is derived from an EMBL/GenBank/DDBJ whole genome shotgun (WGS) entry which is preliminary data.</text>
</comment>
<name>A0ABR3J7B6_9AGAR</name>
<evidence type="ECO:0000256" key="1">
    <source>
        <dbReference type="SAM" id="MobiDB-lite"/>
    </source>
</evidence>
<gene>
    <name evidence="2" type="ORF">HGRIS_008081</name>
</gene>
<evidence type="ECO:0000313" key="2">
    <source>
        <dbReference type="EMBL" id="KAL0951383.1"/>
    </source>
</evidence>
<feature type="region of interest" description="Disordered" evidence="1">
    <location>
        <begin position="595"/>
        <end position="614"/>
    </location>
</feature>
<keyword evidence="3" id="KW-1185">Reference proteome</keyword>
<dbReference type="Proteomes" id="UP001556367">
    <property type="component" value="Unassembled WGS sequence"/>
</dbReference>
<accession>A0ABR3J7B6</accession>
<proteinExistence type="predicted"/>
<dbReference type="PANTHER" id="PTHR12975">
    <property type="entry name" value="TRANSPORT PROTEIN TRAPP"/>
    <property type="match status" value="1"/>
</dbReference>
<protein>
    <submittedName>
        <fullName evidence="2">Uncharacterized protein</fullName>
    </submittedName>
</protein>
<organism evidence="2 3">
    <name type="scientific">Hohenbuehelia grisea</name>
    <dbReference type="NCBI Taxonomy" id="104357"/>
    <lineage>
        <taxon>Eukaryota</taxon>
        <taxon>Fungi</taxon>
        <taxon>Dikarya</taxon>
        <taxon>Basidiomycota</taxon>
        <taxon>Agaricomycotina</taxon>
        <taxon>Agaricomycetes</taxon>
        <taxon>Agaricomycetidae</taxon>
        <taxon>Agaricales</taxon>
        <taxon>Pleurotineae</taxon>
        <taxon>Pleurotaceae</taxon>
        <taxon>Hohenbuehelia</taxon>
    </lineage>
</organism>
<dbReference type="InterPro" id="IPR024420">
    <property type="entry name" value="TRAPP_III_complex_Trs85"/>
</dbReference>
<dbReference type="PANTHER" id="PTHR12975:SF6">
    <property type="entry name" value="TRAFFICKING PROTEIN PARTICLE COMPLEX SUBUNIT 8"/>
    <property type="match status" value="1"/>
</dbReference>
<sequence>MAPVLPSSLSPHICVLSSQDLTEYLEGSSLPPLPHILQSFSPLPQVTTRTTSLTSVPHSSFALRFSDLVELETACKEDEEQRAARTIDWISARVNRQCARWIEDLEKLNDKEPLRTPWWEEVKRCVEGDHVPARTEGWNHPVAIILAVSTNAPNPLQAITSLHSRLIDLPPWVDPTCMRYTLIIHPENSTLTDEEAGALFNAVKKQFGLHTYLLSLALPRPSPPPVPVPALLPRLPPPPTTDATPTKQPVIPLSPLVPSPGLQPQGGLNTLRFTEKDISQTAKFVREFVVMSLVPWMEKCVMEWNENYASTRRLPSRLFSSTRRLFGSPSPSPAATHNPSSSMSSLPARSNTYNGAPNGLPGAGTPPSQQRRLAEFATILGDFKLAVNVWESLRKEGKGGSDVLPLLLSASPAVPLHVAHALNTIHPATLEPPACAQIRALSYAVRWEIGIGNPDFFDEVLEGERWLVWAAGHSEEPPAALLLAHAAFLSSRKNARRRAGLWYLTAANRLEKCGIKPLTMYFLRRAHDMYIERPTKLLSPSFWESEGKSPHDREGLDSVIAGIEHPLGRLMYTTGDVHGAVKFFLGLLQGSPAQEAPDFPTPVTGSPKSEHQIPSTDKLFLDDFRVAFAHYKSTAGETLDLDDIKIPFKLCLPRQTKVRLPRDSSSEGETIWEQREAEWATFWRSKGEKGSLSKNQKATVNETFWIDLVLQNPLDAEISVTNLSVCVENPSQDPQPSKPSLDIESVGEIVLSSKETRIVPVAIKATRSGPVTIKDVKYDFLGLLPTIEPLSYRGRRLHDTVAQRMMPTYAPDVLIKLDVAEAQHKLFVNFVDDRRLVLMQGERKTMSLWFSNAGTEPIDEIWMVAGSGDELWLESDKESDDEVRPKAEVIRSSNSIAAQKPRRLAMPTLGPGESTELSVTVHADIIGTHELSLLFVYRHGSAPENFYSTRLSQYYEVCSVLDISAISNPSLSQEHLYLMSLELQNASPSAVRVTQVTAISPSWRCTSVSTLAEDAIYPSQCINMAIAANAWDDGDGVLQTYDFVKRNLAEVLQGSTVAPLDPPPIDLLCNPLLPTAQSSYSVQDDAIRHFVHSGRRNAVVRLLAAAHPHIPSSTHPHIFPMYNPAAVDLVVFWEIEAERRVGHLLIPGITLGARHGALQDTIADAESAKVKRSIYAETRREKLELLRAVRSSEWNAEMNPIVVTLPDNITMDHDFTNSPCRCSVNFSLRNFSITNASRYLLKLNPDQKGAPATSNLLPPPYTGRMTFRGTLGPAEQTTIRAQLWITRGGSYSLGGWRLETDVLELSDTDNIDPPVRHRYIQEAPSGDGECITVCDIQK</sequence>
<feature type="region of interest" description="Disordered" evidence="1">
    <location>
        <begin position="325"/>
        <end position="368"/>
    </location>
</feature>